<keyword evidence="3" id="KW-1185">Reference proteome</keyword>
<sequence>MARKKARRNLTFKERALLSVLAVVGIVYITLNFFLEDAQLGLNAATAQFNQKIEQQNVINNEISHRSAYNDRIAELEKNDVILKRRFPSELNQDVILMKLLGFSKTASVNITTYSFGNVSDVGLIEASASQANKEALTEEEKIQQAVNEKASEYTAQVEEDIKKRYEEELGITSDTVEETGMQPLTLEDLVNSASDDSLKTQLAAMDAAVLSQDISISVTADYQHLMQFLSLIEQDQEAIFITNSSYVASTDQIVANFSLRFVGYHDRTTEGEIGITVPEEAGQSGNIFSESGGTLTEADLEAAANDNGDFALIINNYMVNGEKIDMMKRGADNSILYDYSNGVVPLTLRVSGDGDTLNYVYELSGNRFSGTFTPSNSDRIVLNVYSSARKEVSDQVGIRATIVNNTNLPLNITIANEDVEKPRFVIDSLTGKVQVIP</sequence>
<evidence type="ECO:0008006" key="4">
    <source>
        <dbReference type="Google" id="ProtNLM"/>
    </source>
</evidence>
<gene>
    <name evidence="2" type="ORF">KHM83_14455</name>
</gene>
<dbReference type="RefSeq" id="WP_213237745.1">
    <property type="nucleotide sequence ID" value="NZ_JAHBCL010000027.1"/>
</dbReference>
<dbReference type="EMBL" id="JAHBCL010000027">
    <property type="protein sequence ID" value="MBS7527883.1"/>
    <property type="molecule type" value="Genomic_DNA"/>
</dbReference>
<evidence type="ECO:0000256" key="1">
    <source>
        <dbReference type="SAM" id="Phobius"/>
    </source>
</evidence>
<feature type="transmembrane region" description="Helical" evidence="1">
    <location>
        <begin position="16"/>
        <end position="35"/>
    </location>
</feature>
<dbReference type="Proteomes" id="UP000746471">
    <property type="component" value="Unassembled WGS sequence"/>
</dbReference>
<organism evidence="2 3">
    <name type="scientific">Fusibacter paucivorans</name>
    <dbReference type="NCBI Taxonomy" id="76009"/>
    <lineage>
        <taxon>Bacteria</taxon>
        <taxon>Bacillati</taxon>
        <taxon>Bacillota</taxon>
        <taxon>Clostridia</taxon>
        <taxon>Eubacteriales</taxon>
        <taxon>Eubacteriales Family XII. Incertae Sedis</taxon>
        <taxon>Fusibacter</taxon>
    </lineage>
</organism>
<proteinExistence type="predicted"/>
<name>A0ABS5PS23_9FIRM</name>
<accession>A0ABS5PS23</accession>
<evidence type="ECO:0000313" key="2">
    <source>
        <dbReference type="EMBL" id="MBS7527883.1"/>
    </source>
</evidence>
<reference evidence="2 3" key="1">
    <citation type="submission" date="2021-05" db="EMBL/GenBank/DDBJ databases">
        <title>Fusibacter ferrireducens sp. nov., an anaerobic, sulfur- and Fe-reducing bacterium isolated from the mangrove sediment.</title>
        <authorList>
            <person name="Qiu D."/>
        </authorList>
    </citation>
    <scope>NUCLEOTIDE SEQUENCE [LARGE SCALE GENOMIC DNA]</scope>
    <source>
        <strain evidence="2 3">DSM 12116</strain>
    </source>
</reference>
<comment type="caution">
    <text evidence="2">The sequence shown here is derived from an EMBL/GenBank/DDBJ whole genome shotgun (WGS) entry which is preliminary data.</text>
</comment>
<keyword evidence="1" id="KW-0472">Membrane</keyword>
<evidence type="ECO:0000313" key="3">
    <source>
        <dbReference type="Proteomes" id="UP000746471"/>
    </source>
</evidence>
<protein>
    <recommendedName>
        <fullName evidence="4">Type IV pilus assembly protein PilO</fullName>
    </recommendedName>
</protein>
<keyword evidence="1" id="KW-1133">Transmembrane helix</keyword>
<keyword evidence="1" id="KW-0812">Transmembrane</keyword>